<comment type="caution">
    <text evidence="2">The sequence shown here is derived from an EMBL/GenBank/DDBJ whole genome shotgun (WGS) entry which is preliminary data.</text>
</comment>
<name>A0A438GCX9_VITVI</name>
<feature type="transmembrane region" description="Helical" evidence="1">
    <location>
        <begin position="25"/>
        <end position="45"/>
    </location>
</feature>
<keyword evidence="1" id="KW-0812">Transmembrane</keyword>
<evidence type="ECO:0000313" key="3">
    <source>
        <dbReference type="Proteomes" id="UP000288805"/>
    </source>
</evidence>
<accession>A0A438GCX9</accession>
<protein>
    <submittedName>
        <fullName evidence="2">Uncharacterized protein</fullName>
    </submittedName>
</protein>
<dbReference type="PANTHER" id="PTHR46667">
    <property type="entry name" value="OS05G0182700 PROTEIN"/>
    <property type="match status" value="1"/>
</dbReference>
<dbReference type="PANTHER" id="PTHR46667:SF6">
    <property type="entry name" value="OS01G0185100 PROTEIN"/>
    <property type="match status" value="1"/>
</dbReference>
<dbReference type="EMBL" id="QGNW01000474">
    <property type="protein sequence ID" value="RVW70069.1"/>
    <property type="molecule type" value="Genomic_DNA"/>
</dbReference>
<dbReference type="AlphaFoldDB" id="A0A438GCX9"/>
<proteinExistence type="predicted"/>
<evidence type="ECO:0000313" key="2">
    <source>
        <dbReference type="EMBL" id="RVW70069.1"/>
    </source>
</evidence>
<dbReference type="Proteomes" id="UP000288805">
    <property type="component" value="Unassembled WGS sequence"/>
</dbReference>
<evidence type="ECO:0000256" key="1">
    <source>
        <dbReference type="SAM" id="Phobius"/>
    </source>
</evidence>
<reference evidence="2 3" key="1">
    <citation type="journal article" date="2018" name="PLoS Genet.">
        <title>Population sequencing reveals clonal diversity and ancestral inbreeding in the grapevine cultivar Chardonnay.</title>
        <authorList>
            <person name="Roach M.J."/>
            <person name="Johnson D.L."/>
            <person name="Bohlmann J."/>
            <person name="van Vuuren H.J."/>
            <person name="Jones S.J."/>
            <person name="Pretorius I.S."/>
            <person name="Schmidt S.A."/>
            <person name="Borneman A.R."/>
        </authorList>
    </citation>
    <scope>NUCLEOTIDE SEQUENCE [LARGE SCALE GENOMIC DNA]</scope>
    <source>
        <strain evidence="3">cv. Chardonnay</strain>
        <tissue evidence="2">Leaf</tissue>
    </source>
</reference>
<gene>
    <name evidence="2" type="ORF">CK203_060900</name>
</gene>
<sequence>MEVKQLASARQITVLNGNSGQIGNITSLAIPAATLGALGYGYMWWKVVSY</sequence>
<keyword evidence="1" id="KW-1133">Transmembrane helix</keyword>
<keyword evidence="1" id="KW-0472">Membrane</keyword>
<organism evidence="2 3">
    <name type="scientific">Vitis vinifera</name>
    <name type="common">Grape</name>
    <dbReference type="NCBI Taxonomy" id="29760"/>
    <lineage>
        <taxon>Eukaryota</taxon>
        <taxon>Viridiplantae</taxon>
        <taxon>Streptophyta</taxon>
        <taxon>Embryophyta</taxon>
        <taxon>Tracheophyta</taxon>
        <taxon>Spermatophyta</taxon>
        <taxon>Magnoliopsida</taxon>
        <taxon>eudicotyledons</taxon>
        <taxon>Gunneridae</taxon>
        <taxon>Pentapetalae</taxon>
        <taxon>rosids</taxon>
        <taxon>Vitales</taxon>
        <taxon>Vitaceae</taxon>
        <taxon>Viteae</taxon>
        <taxon>Vitis</taxon>
    </lineage>
</organism>